<dbReference type="GO" id="GO:0097658">
    <property type="term" value="C:Asi complex"/>
    <property type="evidence" value="ECO:0007669"/>
    <property type="project" value="EnsemblFungi"/>
</dbReference>
<evidence type="ECO:0000256" key="1">
    <source>
        <dbReference type="SAM" id="Phobius"/>
    </source>
</evidence>
<dbReference type="CDD" id="cd16616">
    <property type="entry name" value="mRING-HC-C4C4_Asi1p-like"/>
    <property type="match status" value="1"/>
</dbReference>
<gene>
    <name evidence="2" type="ORF">ZYGR_0A04040</name>
</gene>
<protein>
    <recommendedName>
        <fullName evidence="4">RING-type domain-containing protein</fullName>
    </recommendedName>
</protein>
<organism evidence="2 3">
    <name type="scientific">Zygosaccharomyces rouxii</name>
    <dbReference type="NCBI Taxonomy" id="4956"/>
    <lineage>
        <taxon>Eukaryota</taxon>
        <taxon>Fungi</taxon>
        <taxon>Dikarya</taxon>
        <taxon>Ascomycota</taxon>
        <taxon>Saccharomycotina</taxon>
        <taxon>Saccharomycetes</taxon>
        <taxon>Saccharomycetales</taxon>
        <taxon>Saccharomycetaceae</taxon>
        <taxon>Zygosaccharomyces</taxon>
    </lineage>
</organism>
<keyword evidence="1" id="KW-1133">Transmembrane helix</keyword>
<dbReference type="Gene3D" id="3.30.40.10">
    <property type="entry name" value="Zinc/RING finger domain, C3HC4 (zinc finger)"/>
    <property type="match status" value="1"/>
</dbReference>
<accession>A0A1Q2ZTL3</accession>
<name>A0A1Q2ZTL3_ZYGRO</name>
<evidence type="ECO:0008006" key="4">
    <source>
        <dbReference type="Google" id="ProtNLM"/>
    </source>
</evidence>
<dbReference type="Pfam" id="PF13920">
    <property type="entry name" value="zf-C3HC4_3"/>
    <property type="match status" value="1"/>
</dbReference>
<dbReference type="PANTHER" id="PTHR22696">
    <property type="entry name" value="E3 UBIQUITIN-PROTEIN LIGASE RNF26"/>
    <property type="match status" value="1"/>
</dbReference>
<dbReference type="GO" id="GO:0061630">
    <property type="term" value="F:ubiquitin protein ligase activity"/>
    <property type="evidence" value="ECO:0007669"/>
    <property type="project" value="TreeGrafter"/>
</dbReference>
<feature type="transmembrane region" description="Helical" evidence="1">
    <location>
        <begin position="73"/>
        <end position="96"/>
    </location>
</feature>
<reference evidence="2 3" key="1">
    <citation type="submission" date="2016-08" db="EMBL/GenBank/DDBJ databases">
        <title>Draft genome sequence of allopolyploid Zygosaccharomyces rouxii.</title>
        <authorList>
            <person name="Watanabe J."/>
            <person name="Uehara K."/>
            <person name="Mogi Y."/>
            <person name="Tsukioka Y."/>
        </authorList>
    </citation>
    <scope>NUCLEOTIDE SEQUENCE [LARGE SCALE GENOMIC DNA]</scope>
    <source>
        <strain evidence="2 3">NBRC 110957</strain>
    </source>
</reference>
<dbReference type="GO" id="GO:0071230">
    <property type="term" value="P:cellular response to amino acid stimulus"/>
    <property type="evidence" value="ECO:0007669"/>
    <property type="project" value="EnsemblFungi"/>
</dbReference>
<dbReference type="EMBL" id="BDGX01000001">
    <property type="protein sequence ID" value="GAV46807.1"/>
    <property type="molecule type" value="Genomic_DNA"/>
</dbReference>
<comment type="caution">
    <text evidence="2">The sequence shown here is derived from an EMBL/GenBank/DDBJ whole genome shotgun (WGS) entry which is preliminary data.</text>
</comment>
<evidence type="ECO:0000313" key="2">
    <source>
        <dbReference type="EMBL" id="GAV46807.1"/>
    </source>
</evidence>
<dbReference type="GO" id="GO:0043161">
    <property type="term" value="P:proteasome-mediated ubiquitin-dependent protein catabolic process"/>
    <property type="evidence" value="ECO:0007669"/>
    <property type="project" value="EnsemblFungi"/>
</dbReference>
<proteinExistence type="predicted"/>
<dbReference type="AlphaFoldDB" id="A0A1Q2ZTL3"/>
<dbReference type="eggNOG" id="ENOG502QV7Y">
    <property type="taxonomic scope" value="Eukaryota"/>
</dbReference>
<dbReference type="OrthoDB" id="66726at2759"/>
<dbReference type="GO" id="GO:0016567">
    <property type="term" value="P:protein ubiquitination"/>
    <property type="evidence" value="ECO:0007669"/>
    <property type="project" value="TreeGrafter"/>
</dbReference>
<feature type="transmembrane region" description="Helical" evidence="1">
    <location>
        <begin position="273"/>
        <end position="292"/>
    </location>
</feature>
<evidence type="ECO:0000313" key="3">
    <source>
        <dbReference type="Proteomes" id="UP000187013"/>
    </source>
</evidence>
<keyword evidence="1" id="KW-0812">Transmembrane</keyword>
<keyword evidence="1" id="KW-0472">Membrane</keyword>
<dbReference type="InterPro" id="IPR013083">
    <property type="entry name" value="Znf_RING/FYVE/PHD"/>
</dbReference>
<dbReference type="Proteomes" id="UP000187013">
    <property type="component" value="Unassembled WGS sequence"/>
</dbReference>
<dbReference type="OMA" id="CFALCED"/>
<feature type="transmembrane region" description="Helical" evidence="1">
    <location>
        <begin position="116"/>
        <end position="135"/>
    </location>
</feature>
<dbReference type="PANTHER" id="PTHR22696:SF1">
    <property type="entry name" value="E3 UBIQUITIN-PROTEIN LIGASE RNF26"/>
    <property type="match status" value="1"/>
</dbReference>
<sequence>MNATSAIGSNVLESFSYLNQTAHSLIPDSVIFSPVVNYPYRLALSFVNAAKLQYEQALDVDILWFGVRCLKELTYYLLSSYATASFVTALILNRIVIMASLRSTANRVVLPLWSRVLLHLAAIIPLIYTLLQVLCQYGIVQKLEPLEFTTFLSSTFASYAWSNCVETFVASTTNTLPLEESDYSIFELSILFYCLKKSKQLDLPLQDYLPDCMMATLGRLLVHSVELFQCRKYRLFGSTILNFAGIGHFIYKVRWFGFNSLPVATRYINFPKMFSLFLIVMSVSTYSLAYLVRLDPFGRGGLDPQELQFYSFMRNWWEHLNCTGEEEFSCVVVKLATMLCMGRESMSKGVLREFSHINAPSSIHHSYVISGYLNNISTIPEDIEIRYRESIMTMHPGTSNAPGLVKRFKICIMLVKHFFAFFRKSRAPEIRQEPLAKDPNRYVTERNYAKFLSKPQFSQKETDLDNNQYLLPEDDLSGDYVPDQSEEVETDTEFGSDDEDLGTILAPESMDNLQEDLSWYISMWSILKSAVHSGTRLTRKQYAAIEPQKILTEVVLERTASHRTDDDDDDDDDDMDSTFACVVCKTNSRNVVLWPCRCFALCESCRVSLGLRGFNSCVCCRRDVHGYSKLHAI</sequence>